<comment type="caution">
    <text evidence="2">The sequence shown here is derived from an EMBL/GenBank/DDBJ whole genome shotgun (WGS) entry which is preliminary data.</text>
</comment>
<keyword evidence="1" id="KW-1133">Transmembrane helix</keyword>
<dbReference type="EMBL" id="JAARPL010000018">
    <property type="protein sequence ID" value="MBC1373801.1"/>
    <property type="molecule type" value="Genomic_DNA"/>
</dbReference>
<dbReference type="RefSeq" id="WP_185378199.1">
    <property type="nucleotide sequence ID" value="NZ_JAARPL010000018.1"/>
</dbReference>
<keyword evidence="1" id="KW-0812">Transmembrane</keyword>
<gene>
    <name evidence="2" type="ORF">HB847_15725</name>
</gene>
<keyword evidence="1" id="KW-0472">Membrane</keyword>
<accession>A0A841YA58</accession>
<organism evidence="2 3">
    <name type="scientific">Listeria booriae</name>
    <dbReference type="NCBI Taxonomy" id="1552123"/>
    <lineage>
        <taxon>Bacteria</taxon>
        <taxon>Bacillati</taxon>
        <taxon>Bacillota</taxon>
        <taxon>Bacilli</taxon>
        <taxon>Bacillales</taxon>
        <taxon>Listeriaceae</taxon>
        <taxon>Listeria</taxon>
    </lineage>
</organism>
<dbReference type="AlphaFoldDB" id="A0A841YA58"/>
<evidence type="ECO:0000256" key="1">
    <source>
        <dbReference type="SAM" id="Phobius"/>
    </source>
</evidence>
<reference evidence="2 3" key="1">
    <citation type="submission" date="2020-03" db="EMBL/GenBank/DDBJ databases">
        <title>Soil Listeria distribution.</title>
        <authorList>
            <person name="Liao J."/>
            <person name="Wiedmann M."/>
        </authorList>
    </citation>
    <scope>NUCLEOTIDE SEQUENCE [LARGE SCALE GENOMIC DNA]</scope>
    <source>
        <strain evidence="2 3">FSL L7-1681</strain>
    </source>
</reference>
<protein>
    <submittedName>
        <fullName evidence="2">Uncharacterized protein</fullName>
    </submittedName>
</protein>
<name>A0A841YA58_9LIST</name>
<evidence type="ECO:0000313" key="2">
    <source>
        <dbReference type="EMBL" id="MBC1373801.1"/>
    </source>
</evidence>
<dbReference type="Proteomes" id="UP000591929">
    <property type="component" value="Unassembled WGS sequence"/>
</dbReference>
<feature type="transmembrane region" description="Helical" evidence="1">
    <location>
        <begin position="50"/>
        <end position="68"/>
    </location>
</feature>
<sequence>MKIVGVVVMALVGFTFLFEILPTVFPSLAGMILSMKQGLVEAYNWCVRNWGASVVGFGIVVVLVIAAYSNK</sequence>
<proteinExistence type="predicted"/>
<evidence type="ECO:0000313" key="3">
    <source>
        <dbReference type="Proteomes" id="UP000591929"/>
    </source>
</evidence>